<protein>
    <recommendedName>
        <fullName evidence="1">PDZ domain-containing protein</fullName>
    </recommendedName>
</protein>
<proteinExistence type="predicted"/>
<name>A0A9Q1CAW1_HOLLE</name>
<accession>A0A9Q1CAW1</accession>
<reference evidence="2" key="1">
    <citation type="submission" date="2021-10" db="EMBL/GenBank/DDBJ databases">
        <title>Tropical sea cucumber genome reveals ecological adaptation and Cuvierian tubules defense mechanism.</title>
        <authorList>
            <person name="Chen T."/>
        </authorList>
    </citation>
    <scope>NUCLEOTIDE SEQUENCE</scope>
    <source>
        <strain evidence="2">Nanhai2018</strain>
        <tissue evidence="2">Muscle</tissue>
    </source>
</reference>
<evidence type="ECO:0000259" key="1">
    <source>
        <dbReference type="SMART" id="SM00228"/>
    </source>
</evidence>
<dbReference type="Pfam" id="PF17820">
    <property type="entry name" value="PDZ_6"/>
    <property type="match status" value="1"/>
</dbReference>
<dbReference type="Gene3D" id="2.30.42.10">
    <property type="match status" value="1"/>
</dbReference>
<keyword evidence="3" id="KW-1185">Reference proteome</keyword>
<dbReference type="InterPro" id="IPR041489">
    <property type="entry name" value="PDZ_6"/>
</dbReference>
<dbReference type="SUPFAM" id="SSF50156">
    <property type="entry name" value="PDZ domain-like"/>
    <property type="match status" value="1"/>
</dbReference>
<dbReference type="OrthoDB" id="10681657at2759"/>
<dbReference type="EMBL" id="JAIZAY010000005">
    <property type="protein sequence ID" value="KAJ8042318.1"/>
    <property type="molecule type" value="Genomic_DNA"/>
</dbReference>
<dbReference type="Proteomes" id="UP001152320">
    <property type="component" value="Chromosome 5"/>
</dbReference>
<dbReference type="SMART" id="SM00228">
    <property type="entry name" value="PDZ"/>
    <property type="match status" value="1"/>
</dbReference>
<gene>
    <name evidence="2" type="ORF">HOLleu_13341</name>
</gene>
<organism evidence="2 3">
    <name type="scientific">Holothuria leucospilota</name>
    <name type="common">Black long sea cucumber</name>
    <name type="synonym">Mertensiothuria leucospilota</name>
    <dbReference type="NCBI Taxonomy" id="206669"/>
    <lineage>
        <taxon>Eukaryota</taxon>
        <taxon>Metazoa</taxon>
        <taxon>Echinodermata</taxon>
        <taxon>Eleutherozoa</taxon>
        <taxon>Echinozoa</taxon>
        <taxon>Holothuroidea</taxon>
        <taxon>Aspidochirotacea</taxon>
        <taxon>Aspidochirotida</taxon>
        <taxon>Holothuriidae</taxon>
        <taxon>Holothuria</taxon>
    </lineage>
</organism>
<dbReference type="InterPro" id="IPR036034">
    <property type="entry name" value="PDZ_sf"/>
</dbReference>
<comment type="caution">
    <text evidence="2">The sequence shown here is derived from an EMBL/GenBank/DDBJ whole genome shotgun (WGS) entry which is preliminary data.</text>
</comment>
<feature type="domain" description="PDZ" evidence="1">
    <location>
        <begin position="42"/>
        <end position="114"/>
    </location>
</feature>
<dbReference type="InterPro" id="IPR001478">
    <property type="entry name" value="PDZ"/>
</dbReference>
<sequence length="321" mass="35246">MADSGNNSSSLRAAYCSQKGMYLDLKAKLKKAAVADGVMRETVKWLTGVKNETVALVFDDVEEGGPLHQCGIRNGDELTSVNHAKVDCSHDVNHIASVIRDCSPTVMLGIKRRRVVGSVPVVVLFQLSDVDSNPVHRFCGFYWGILPKDIPFIPVSFDSIEMYNFSHTQENVEVIATLNNVQYSLTFKNGKLTFEPGSSNFSNFVLYVYTSASKTPPVPSDTPVIFVPQHDQSSTIDATINDEVTMSTFSSTYYRGNNILCSGVFLKVFGVTESLYHIKSSQTSSFMEVTTLPDGTLVPVMSSNPTPFRLQDSTTGNHISL</sequence>
<evidence type="ECO:0000313" key="3">
    <source>
        <dbReference type="Proteomes" id="UP001152320"/>
    </source>
</evidence>
<dbReference type="AlphaFoldDB" id="A0A9Q1CAW1"/>
<evidence type="ECO:0000313" key="2">
    <source>
        <dbReference type="EMBL" id="KAJ8042318.1"/>
    </source>
</evidence>